<proteinExistence type="predicted"/>
<reference evidence="1" key="2">
    <citation type="submission" date="2020-11" db="EMBL/GenBank/DDBJ databases">
        <authorList>
            <person name="McCartney M.A."/>
            <person name="Auch B."/>
            <person name="Kono T."/>
            <person name="Mallez S."/>
            <person name="Becker A."/>
            <person name="Gohl D.M."/>
            <person name="Silverstein K.A.T."/>
            <person name="Koren S."/>
            <person name="Bechman K.B."/>
            <person name="Herman A."/>
            <person name="Abrahante J.E."/>
            <person name="Garbe J."/>
        </authorList>
    </citation>
    <scope>NUCLEOTIDE SEQUENCE</scope>
    <source>
        <strain evidence="1">Duluth1</strain>
        <tissue evidence="1">Whole animal</tissue>
    </source>
</reference>
<organism evidence="1 2">
    <name type="scientific">Dreissena polymorpha</name>
    <name type="common">Zebra mussel</name>
    <name type="synonym">Mytilus polymorpha</name>
    <dbReference type="NCBI Taxonomy" id="45954"/>
    <lineage>
        <taxon>Eukaryota</taxon>
        <taxon>Metazoa</taxon>
        <taxon>Spiralia</taxon>
        <taxon>Lophotrochozoa</taxon>
        <taxon>Mollusca</taxon>
        <taxon>Bivalvia</taxon>
        <taxon>Autobranchia</taxon>
        <taxon>Heteroconchia</taxon>
        <taxon>Euheterodonta</taxon>
        <taxon>Imparidentia</taxon>
        <taxon>Neoheterodontei</taxon>
        <taxon>Myida</taxon>
        <taxon>Dreissenoidea</taxon>
        <taxon>Dreissenidae</taxon>
        <taxon>Dreissena</taxon>
    </lineage>
</organism>
<comment type="caution">
    <text evidence="1">The sequence shown here is derived from an EMBL/GenBank/DDBJ whole genome shotgun (WGS) entry which is preliminary data.</text>
</comment>
<dbReference type="AlphaFoldDB" id="A0A9D4F3V3"/>
<sequence>MKPENSPFQVSILHICSQQFYPFQVYILHICSQQFNLFQVSILRKTPPSPISTCTVSAVVQAAPSTRTGPATSASASSYCAACAWESPSCSSAPYAWRTRRQGTTQSSGGPVMGV</sequence>
<gene>
    <name evidence="1" type="ORF">DPMN_167415</name>
</gene>
<dbReference type="EMBL" id="JAIWYP010000008">
    <property type="protein sequence ID" value="KAH3789240.1"/>
    <property type="molecule type" value="Genomic_DNA"/>
</dbReference>
<reference evidence="1" key="1">
    <citation type="journal article" date="2019" name="bioRxiv">
        <title>The Genome of the Zebra Mussel, Dreissena polymorpha: A Resource for Invasive Species Research.</title>
        <authorList>
            <person name="McCartney M.A."/>
            <person name="Auch B."/>
            <person name="Kono T."/>
            <person name="Mallez S."/>
            <person name="Zhang Y."/>
            <person name="Obille A."/>
            <person name="Becker A."/>
            <person name="Abrahante J.E."/>
            <person name="Garbe J."/>
            <person name="Badalamenti J.P."/>
            <person name="Herman A."/>
            <person name="Mangelson H."/>
            <person name="Liachko I."/>
            <person name="Sullivan S."/>
            <person name="Sone E.D."/>
            <person name="Koren S."/>
            <person name="Silverstein K.A.T."/>
            <person name="Beckman K.B."/>
            <person name="Gohl D.M."/>
        </authorList>
    </citation>
    <scope>NUCLEOTIDE SEQUENCE</scope>
    <source>
        <strain evidence="1">Duluth1</strain>
        <tissue evidence="1">Whole animal</tissue>
    </source>
</reference>
<accession>A0A9D4F3V3</accession>
<evidence type="ECO:0000313" key="2">
    <source>
        <dbReference type="Proteomes" id="UP000828390"/>
    </source>
</evidence>
<protein>
    <submittedName>
        <fullName evidence="1">Uncharacterized protein</fullName>
    </submittedName>
</protein>
<name>A0A9D4F3V3_DREPO</name>
<keyword evidence="2" id="KW-1185">Reference proteome</keyword>
<evidence type="ECO:0000313" key="1">
    <source>
        <dbReference type="EMBL" id="KAH3789240.1"/>
    </source>
</evidence>
<dbReference type="Proteomes" id="UP000828390">
    <property type="component" value="Unassembled WGS sequence"/>
</dbReference>